<dbReference type="Gene3D" id="3.30.559.30">
    <property type="entry name" value="Nonribosomal peptide synthetase, condensation domain"/>
    <property type="match status" value="1"/>
</dbReference>
<proteinExistence type="predicted"/>
<organism evidence="3 4">
    <name type="scientific">Candidatus Pantoea multigeneris</name>
    <dbReference type="NCBI Taxonomy" id="2608357"/>
    <lineage>
        <taxon>Bacteria</taxon>
        <taxon>Pseudomonadati</taxon>
        <taxon>Pseudomonadota</taxon>
        <taxon>Gammaproteobacteria</taxon>
        <taxon>Enterobacterales</taxon>
        <taxon>Erwiniaceae</taxon>
        <taxon>Pantoea</taxon>
    </lineage>
</organism>
<dbReference type="InterPro" id="IPR023213">
    <property type="entry name" value="CAT-like_dom_sf"/>
</dbReference>
<evidence type="ECO:0000313" key="3">
    <source>
        <dbReference type="EMBL" id="NIF23728.1"/>
    </source>
</evidence>
<dbReference type="Pfam" id="PF00668">
    <property type="entry name" value="Condensation"/>
    <property type="match status" value="1"/>
</dbReference>
<reference evidence="3 4" key="1">
    <citation type="journal article" date="2019" name="bioRxiv">
        <title>Bacteria contribute to plant secondary compound degradation in a generalist herbivore system.</title>
        <authorList>
            <person name="Francoeur C.B."/>
            <person name="Khadempour L."/>
            <person name="Moreira-Soto R.D."/>
            <person name="Gotting K."/>
            <person name="Book A.J."/>
            <person name="Pinto-Tomas A.A."/>
            <person name="Keefover-Ring K."/>
            <person name="Currie C.R."/>
        </authorList>
    </citation>
    <scope>NUCLEOTIDE SEQUENCE [LARGE SCALE GENOMIC DNA]</scope>
    <source>
        <strain evidence="3">Acro-835</strain>
    </source>
</reference>
<comment type="caution">
    <text evidence="3">The sequence shown here is derived from an EMBL/GenBank/DDBJ whole genome shotgun (WGS) entry which is preliminary data.</text>
</comment>
<evidence type="ECO:0000313" key="4">
    <source>
        <dbReference type="Proteomes" id="UP001515683"/>
    </source>
</evidence>
<feature type="domain" description="Condensation" evidence="2">
    <location>
        <begin position="3"/>
        <end position="415"/>
    </location>
</feature>
<name>A0ABX0RGA2_9GAMM</name>
<keyword evidence="4" id="KW-1185">Reference proteome</keyword>
<dbReference type="InterPro" id="IPR001242">
    <property type="entry name" value="Condensation_dom"/>
</dbReference>
<dbReference type="Proteomes" id="UP001515683">
    <property type="component" value="Unassembled WGS sequence"/>
</dbReference>
<dbReference type="PANTHER" id="PTHR45527">
    <property type="entry name" value="NONRIBOSOMAL PEPTIDE SYNTHETASE"/>
    <property type="match status" value="1"/>
</dbReference>
<gene>
    <name evidence="3" type="ORF">F3J40_19295</name>
</gene>
<evidence type="ECO:0000256" key="1">
    <source>
        <dbReference type="ARBA" id="ARBA00022598"/>
    </source>
</evidence>
<dbReference type="EMBL" id="VWXF01000009">
    <property type="protein sequence ID" value="NIF23728.1"/>
    <property type="molecule type" value="Genomic_DNA"/>
</dbReference>
<protein>
    <submittedName>
        <fullName evidence="3">Non-ribosomal peptide synthetase</fullName>
    </submittedName>
</protein>
<dbReference type="PANTHER" id="PTHR45527:SF10">
    <property type="entry name" value="PYOCHELIN SYNTHASE PCHF"/>
    <property type="match status" value="1"/>
</dbReference>
<accession>A0ABX0RGA2</accession>
<keyword evidence="1" id="KW-0436">Ligase</keyword>
<sequence length="529" mass="58870">MKALTTMQAAYWVGRQTDGPLSGVAAHLYAEFDREGMQVAPLEKAVRALFQHHPALRLQVSQAGEQSIAPLNEHHCLQLDDWRTESADAIAQGLESKRYAKSQQKLALDQGVACEISLTLLPDNRSRLHIDVDMIACDGVSFRILVEALAHYYHQLPQPPQDLQASQWLQYLALNTPDAERRSRARIWWQSQLATMPPAPRPLAAPGPCRSNRLALQLSASHSAQLSRLARQHHLTLSALFLALFALTVSHGWKMTRFRLNVPMFFREPLMPAVDNIIGDFSEVLLLAVEIRAGESLVAFTQRLMAQLAELISHADYPGVSVARDLSRLHGNVQSTPIVFTAGFGIQGRTLFSPQVKQTLGELNWVISQGPEVMLDAQVAHHDDGILINWDVREDAFPAGTLPRLLACWRQLLHLTAWHQPGMTLPVGQLLARATPQAWQQQQPLRDLLLRLLSRMNIQTDAEADLRRFDLSPETLMPLRQVLEKYLRVSLSESDISDTVTIAALAAEIHARQPASPQAAEKLLAALAA</sequence>
<evidence type="ECO:0000259" key="2">
    <source>
        <dbReference type="Pfam" id="PF00668"/>
    </source>
</evidence>
<dbReference type="SUPFAM" id="SSF52777">
    <property type="entry name" value="CoA-dependent acyltransferases"/>
    <property type="match status" value="2"/>
</dbReference>
<dbReference type="RefSeq" id="WP_167017200.1">
    <property type="nucleotide sequence ID" value="NZ_VWXF01000009.1"/>
</dbReference>
<dbReference type="Gene3D" id="3.30.559.10">
    <property type="entry name" value="Chloramphenicol acetyltransferase-like domain"/>
    <property type="match status" value="1"/>
</dbReference>